<dbReference type="EMBL" id="CP002959">
    <property type="protein sequence ID" value="AFM14309.1"/>
    <property type="molecule type" value="Genomic_DNA"/>
</dbReference>
<dbReference type="AlphaFoldDB" id="I4BAK2"/>
<dbReference type="STRING" id="869212.Turpa_3675"/>
<dbReference type="Pfam" id="PF14238">
    <property type="entry name" value="DUF4340"/>
    <property type="match status" value="1"/>
</dbReference>
<sequence>MPIQKKNTILAAVTALVFLLGFLVNDPFLLFEKSYEKSSPLIKSKADRVKKITLTDTTGKRIFTRTTDGWTFELAGTPLGVMKADATKIETGLKNIFEARRYQEVSANQDKQGEYEVREQDYQILLEGENGDKIAQAVLGKYSGAGNASFVRLADESSVYAVKGFLRGDWNQDADQYRDRSILKIAKENIKEIQVSGKQTFKLKADDKGQLVLDPQRATDKNRATTYANDLSDLTGVRFYKETNLPPRVGKISVLLSANVTKEIEFFGPTKDQEYIAKSTDAGAPLTIAKSKVDALFPRLEDLVDKGQMPNLTPPPGN</sequence>
<reference evidence="2 3" key="1">
    <citation type="submission" date="2012-06" db="EMBL/GenBank/DDBJ databases">
        <title>The complete chromosome of genome of Turneriella parva DSM 21527.</title>
        <authorList>
            <consortium name="US DOE Joint Genome Institute (JGI-PGF)"/>
            <person name="Lucas S."/>
            <person name="Han J."/>
            <person name="Lapidus A."/>
            <person name="Bruce D."/>
            <person name="Goodwin L."/>
            <person name="Pitluck S."/>
            <person name="Peters L."/>
            <person name="Kyrpides N."/>
            <person name="Mavromatis K."/>
            <person name="Ivanova N."/>
            <person name="Mikhailova N."/>
            <person name="Chertkov O."/>
            <person name="Detter J.C."/>
            <person name="Tapia R."/>
            <person name="Han C."/>
            <person name="Land M."/>
            <person name="Hauser L."/>
            <person name="Markowitz V."/>
            <person name="Cheng J.-F."/>
            <person name="Hugenholtz P."/>
            <person name="Woyke T."/>
            <person name="Wu D."/>
            <person name="Gronow S."/>
            <person name="Wellnitz S."/>
            <person name="Brambilla E."/>
            <person name="Klenk H.-P."/>
            <person name="Eisen J.A."/>
        </authorList>
    </citation>
    <scope>NUCLEOTIDE SEQUENCE [LARGE SCALE GENOMIC DNA]</scope>
    <source>
        <strain evidence="3">ATCC BAA-1111 / DSM 21527 / NCTC 11395 / H</strain>
    </source>
</reference>
<accession>I4BAK2</accession>
<evidence type="ECO:0000259" key="1">
    <source>
        <dbReference type="Pfam" id="PF14238"/>
    </source>
</evidence>
<name>I4BAK2_TURPD</name>
<feature type="domain" description="DUF4340" evidence="1">
    <location>
        <begin position="82"/>
        <end position="244"/>
    </location>
</feature>
<dbReference type="InterPro" id="IPR025641">
    <property type="entry name" value="DUF4340"/>
</dbReference>
<dbReference type="RefSeq" id="WP_014804786.1">
    <property type="nucleotide sequence ID" value="NC_018020.1"/>
</dbReference>
<proteinExistence type="predicted"/>
<evidence type="ECO:0000313" key="2">
    <source>
        <dbReference type="EMBL" id="AFM14309.1"/>
    </source>
</evidence>
<dbReference type="KEGG" id="tpx:Turpa_3675"/>
<keyword evidence="3" id="KW-1185">Reference proteome</keyword>
<dbReference type="HOGENOM" id="CLU_874195_0_0_12"/>
<gene>
    <name evidence="2" type="ordered locus">Turpa_3675</name>
</gene>
<evidence type="ECO:0000313" key="3">
    <source>
        <dbReference type="Proteomes" id="UP000006048"/>
    </source>
</evidence>
<dbReference type="Proteomes" id="UP000006048">
    <property type="component" value="Chromosome"/>
</dbReference>
<organism evidence="2 3">
    <name type="scientific">Turneriella parva (strain ATCC BAA-1111 / DSM 21527 / NCTC 11395 / H)</name>
    <name type="common">Leptospira parva</name>
    <dbReference type="NCBI Taxonomy" id="869212"/>
    <lineage>
        <taxon>Bacteria</taxon>
        <taxon>Pseudomonadati</taxon>
        <taxon>Spirochaetota</taxon>
        <taxon>Spirochaetia</taxon>
        <taxon>Leptospirales</taxon>
        <taxon>Leptospiraceae</taxon>
        <taxon>Turneriella</taxon>
    </lineage>
</organism>
<protein>
    <recommendedName>
        <fullName evidence="1">DUF4340 domain-containing protein</fullName>
    </recommendedName>
</protein>